<evidence type="ECO:0000256" key="3">
    <source>
        <dbReference type="ARBA" id="ARBA00022679"/>
    </source>
</evidence>
<dbReference type="UniPathway" id="UPA00140">
    <property type="reaction ID" value="UER00205"/>
</dbReference>
<dbReference type="GO" id="GO:0004020">
    <property type="term" value="F:adenylylsulfate kinase activity"/>
    <property type="evidence" value="ECO:0007669"/>
    <property type="project" value="UniProtKB-EC"/>
</dbReference>
<comment type="catalytic activity">
    <reaction evidence="1 6">
        <text>adenosine 5'-phosphosulfate + ATP = 3'-phosphoadenylyl sulfate + ADP + H(+)</text>
        <dbReference type="Rhea" id="RHEA:24152"/>
        <dbReference type="ChEBI" id="CHEBI:15378"/>
        <dbReference type="ChEBI" id="CHEBI:30616"/>
        <dbReference type="ChEBI" id="CHEBI:58243"/>
        <dbReference type="ChEBI" id="CHEBI:58339"/>
        <dbReference type="ChEBI" id="CHEBI:456216"/>
        <dbReference type="EC" id="2.7.1.25"/>
    </reaction>
</comment>
<organism evidence="8">
    <name type="scientific">Kuenenia stuttgartiensis</name>
    <dbReference type="NCBI Taxonomy" id="174633"/>
    <lineage>
        <taxon>Bacteria</taxon>
        <taxon>Pseudomonadati</taxon>
        <taxon>Planctomycetota</taxon>
        <taxon>Candidatus Brocadiia</taxon>
        <taxon>Candidatus Brocadiales</taxon>
        <taxon>Candidatus Brocadiaceae</taxon>
        <taxon>Candidatus Kuenenia</taxon>
    </lineage>
</organism>
<dbReference type="GO" id="GO:0019379">
    <property type="term" value="P:sulfate assimilation, phosphoadenylyl sulfate reduction by phosphoadenylyl-sulfate reductase (thioredoxin)"/>
    <property type="evidence" value="ECO:0007669"/>
    <property type="project" value="TreeGrafter"/>
</dbReference>
<sequence>MPQHRIIQRSIRVNKGFTVWLTGLPGAGKATIAHLLKNRLSENYQINVEVLTSELIRANLCSNLKHARHDRKINIHCAIFICKLLSRNGIAVISSLASPHRTSREKARRETGNFIEVYVKCPLELCVARDVEGIYQRALNGNILHFMGESDPYEEPLNPDLVVETDKETAEESTGKILKKLLELQYIVKQIEFPKGE</sequence>
<keyword evidence="5 6" id="KW-0067">ATP-binding</keyword>
<evidence type="ECO:0000256" key="4">
    <source>
        <dbReference type="ARBA" id="ARBA00022741"/>
    </source>
</evidence>
<dbReference type="InterPro" id="IPR027417">
    <property type="entry name" value="P-loop_NTPase"/>
</dbReference>
<dbReference type="PANTHER" id="PTHR42700">
    <property type="entry name" value="SULFATE ADENYLYLTRANSFERASE"/>
    <property type="match status" value="1"/>
</dbReference>
<dbReference type="InterPro" id="IPR059117">
    <property type="entry name" value="APS_kinase_dom"/>
</dbReference>
<reference evidence="8" key="2">
    <citation type="submission" date="2006-01" db="EMBL/GenBank/DDBJ databases">
        <authorList>
            <person name="Genoscope"/>
        </authorList>
    </citation>
    <scope>NUCLEOTIDE SEQUENCE</scope>
</reference>
<dbReference type="CDD" id="cd02027">
    <property type="entry name" value="APSK"/>
    <property type="match status" value="1"/>
</dbReference>
<dbReference type="SUPFAM" id="SSF52540">
    <property type="entry name" value="P-loop containing nucleoside triphosphate hydrolases"/>
    <property type="match status" value="1"/>
</dbReference>
<reference evidence="8" key="1">
    <citation type="journal article" date="2006" name="Nature">
        <title>Deciphering the evolution and metabolism of an anammox bacterium from a community genome.</title>
        <authorList>
            <person name="Strous M."/>
            <person name="Pelletier E."/>
            <person name="Mangenot S."/>
            <person name="Rattei T."/>
            <person name="Lehner A."/>
            <person name="Taylor M.W."/>
            <person name="Horn M."/>
            <person name="Daims H."/>
            <person name="Bartol-Mavel D."/>
            <person name="Wincker P."/>
            <person name="Barbe V."/>
            <person name="Fonknechten N."/>
            <person name="Vallenet D."/>
            <person name="Segurens B."/>
            <person name="Schenowitz-Truong C."/>
            <person name="Medigue C."/>
            <person name="Collingro A."/>
            <person name="Snel B."/>
            <person name="Dutilh B.E."/>
            <person name="OpDenCamp H.J.M."/>
            <person name="vanDerDrift C."/>
            <person name="Cirpus I."/>
            <person name="vanDePas-Schoonen K.T."/>
            <person name="Harhangi H.R."/>
            <person name="vanNiftrik L."/>
            <person name="Schmid M."/>
            <person name="Keltjens J."/>
            <person name="vanDeVossenberg J."/>
            <person name="Kartal B."/>
            <person name="Meier H."/>
            <person name="Frishman D."/>
            <person name="Huynen M.A."/>
            <person name="Mewes H."/>
            <person name="Weissenbach J."/>
            <person name="Jetten M.S.M."/>
            <person name="Wagner M."/>
            <person name="LePaslier D."/>
        </authorList>
    </citation>
    <scope>NUCLEOTIDE SEQUENCE</scope>
</reference>
<comment type="similarity">
    <text evidence="6">Belongs to the APS kinase family.</text>
</comment>
<dbReference type="InterPro" id="IPR050512">
    <property type="entry name" value="Sulf_AdTrans/APS_kinase"/>
</dbReference>
<dbReference type="Pfam" id="PF01583">
    <property type="entry name" value="APS_kinase"/>
    <property type="match status" value="1"/>
</dbReference>
<dbReference type="EC" id="2.7.1.25" evidence="2 6"/>
<name>Q1Q799_KUEST</name>
<dbReference type="NCBIfam" id="TIGR00455">
    <property type="entry name" value="apsK"/>
    <property type="match status" value="1"/>
</dbReference>
<dbReference type="GO" id="GO:0005524">
    <property type="term" value="F:ATP binding"/>
    <property type="evidence" value="ECO:0007669"/>
    <property type="project" value="UniProtKB-KW"/>
</dbReference>
<dbReference type="GO" id="GO:0005737">
    <property type="term" value="C:cytoplasm"/>
    <property type="evidence" value="ECO:0007669"/>
    <property type="project" value="TreeGrafter"/>
</dbReference>
<dbReference type="InterPro" id="IPR002891">
    <property type="entry name" value="APS"/>
</dbReference>
<evidence type="ECO:0000259" key="7">
    <source>
        <dbReference type="Pfam" id="PF01583"/>
    </source>
</evidence>
<gene>
    <name evidence="8" type="primary">CysC</name>
    <name evidence="8" type="ORF">kuste2697</name>
</gene>
<dbReference type="GO" id="GO:0070814">
    <property type="term" value="P:hydrogen sulfide biosynthetic process"/>
    <property type="evidence" value="ECO:0007669"/>
    <property type="project" value="UniProtKB-UniPathway"/>
</dbReference>
<evidence type="ECO:0000256" key="5">
    <source>
        <dbReference type="ARBA" id="ARBA00022840"/>
    </source>
</evidence>
<dbReference type="PANTHER" id="PTHR42700:SF1">
    <property type="entry name" value="SULFATE ADENYLYLTRANSFERASE"/>
    <property type="match status" value="1"/>
</dbReference>
<keyword evidence="6 8" id="KW-0418">Kinase</keyword>
<comment type="function">
    <text evidence="6">Catalyzes the synthesis of activated sulfate.</text>
</comment>
<evidence type="ECO:0000256" key="6">
    <source>
        <dbReference type="RuleBase" id="RU004347"/>
    </source>
</evidence>
<accession>Q1Q799</accession>
<dbReference type="GO" id="GO:0010134">
    <property type="term" value="P:sulfate assimilation via adenylyl sulfate reduction"/>
    <property type="evidence" value="ECO:0007669"/>
    <property type="project" value="TreeGrafter"/>
</dbReference>
<protein>
    <recommendedName>
        <fullName evidence="2 6">Adenylyl-sulfate kinase</fullName>
        <ecNumber evidence="2 6">2.7.1.25</ecNumber>
    </recommendedName>
</protein>
<proteinExistence type="inferred from homology"/>
<feature type="domain" description="APS kinase" evidence="7">
    <location>
        <begin position="15"/>
        <end position="164"/>
    </location>
</feature>
<dbReference type="Gene3D" id="3.40.50.300">
    <property type="entry name" value="P-loop containing nucleotide triphosphate hydrolases"/>
    <property type="match status" value="1"/>
</dbReference>
<keyword evidence="4 6" id="KW-0547">Nucleotide-binding</keyword>
<dbReference type="GO" id="GO:0004781">
    <property type="term" value="F:sulfate adenylyltransferase (ATP) activity"/>
    <property type="evidence" value="ECO:0007669"/>
    <property type="project" value="TreeGrafter"/>
</dbReference>
<dbReference type="AlphaFoldDB" id="Q1Q799"/>
<keyword evidence="3 6" id="KW-0808">Transferase</keyword>
<dbReference type="EMBL" id="CT573071">
    <property type="protein sequence ID" value="CAJ73446.1"/>
    <property type="molecule type" value="Genomic_DNA"/>
</dbReference>
<comment type="pathway">
    <text evidence="6">Sulfur metabolism; hydrogen sulfide biosynthesis; sulfite from sulfate: step 2/3.</text>
</comment>
<evidence type="ECO:0000256" key="2">
    <source>
        <dbReference type="ARBA" id="ARBA00012121"/>
    </source>
</evidence>
<evidence type="ECO:0000256" key="1">
    <source>
        <dbReference type="ARBA" id="ARBA00001823"/>
    </source>
</evidence>
<evidence type="ECO:0000313" key="8">
    <source>
        <dbReference type="EMBL" id="CAJ73446.1"/>
    </source>
</evidence>